<dbReference type="NCBIfam" id="TIGR02538">
    <property type="entry name" value="type_IV_pilB"/>
    <property type="match status" value="1"/>
</dbReference>
<dbReference type="Pfam" id="PF00437">
    <property type="entry name" value="T2SSE"/>
    <property type="match status" value="1"/>
</dbReference>
<dbReference type="GO" id="GO:0005524">
    <property type="term" value="F:ATP binding"/>
    <property type="evidence" value="ECO:0007669"/>
    <property type="project" value="UniProtKB-KW"/>
</dbReference>
<keyword evidence="4" id="KW-0547">Nucleotide-binding</keyword>
<comment type="subcellular location">
    <subcellularLocation>
        <location evidence="1">Cytoplasm</location>
    </subcellularLocation>
</comment>
<dbReference type="GO" id="GO:0005886">
    <property type="term" value="C:plasma membrane"/>
    <property type="evidence" value="ECO:0007669"/>
    <property type="project" value="TreeGrafter"/>
</dbReference>
<feature type="compositionally biased region" description="Polar residues" evidence="6">
    <location>
        <begin position="19"/>
        <end position="36"/>
    </location>
</feature>
<evidence type="ECO:0000256" key="1">
    <source>
        <dbReference type="ARBA" id="ARBA00004496"/>
    </source>
</evidence>
<dbReference type="GO" id="GO:0016887">
    <property type="term" value="F:ATP hydrolysis activity"/>
    <property type="evidence" value="ECO:0007669"/>
    <property type="project" value="InterPro"/>
</dbReference>
<dbReference type="FunFam" id="3.30.450.90:FF:000001">
    <property type="entry name" value="Type II secretion system ATPase GspE"/>
    <property type="match status" value="1"/>
</dbReference>
<evidence type="ECO:0000313" key="9">
    <source>
        <dbReference type="Proteomes" id="UP000281975"/>
    </source>
</evidence>
<dbReference type="FunFam" id="3.40.50.300:FF:000398">
    <property type="entry name" value="Type IV pilus assembly ATPase PilB"/>
    <property type="match status" value="1"/>
</dbReference>
<evidence type="ECO:0000259" key="7">
    <source>
        <dbReference type="PROSITE" id="PS00662"/>
    </source>
</evidence>
<sequence length="615" mass="67312">MLRCHRRPSSGNGHAGPSFSDTGSRPITMGNHSPNRSDIPMPETFVTSPSSLRGLARRLVEDGLLDEAAAREAQEAADAEECPLLHYVTREALVSARDATLATAWEYGLACVDLEAIPVTHLPDMTGMSEGLLRRLGALPLARHPHRLVMAVDAPSALPGLDELQFSTGLSVEAVLAPVDQLARALEQYLELHDDGAMALLGNGDSLDELNLEEDQESVSVDAAISDNDDAPVVRFVKQLMLDAIRRGASDIHFEPYETSFRVRFRIDGLLIEAARPPTGLRSRITARLKVLARLDISERRLPQDGNIRMRLSTRRSVDFRVNTLPTLAGEKVVLRLLDAAEARLGIEALGFHPEQQTCYETALARPQGMILVTGPTGSGKTVTLYTGLNILNTEERNIATAEDPVELRLEGINQVNVQPRIGLDFASALRAFLRQDPDVVMVGEIRDLETAEIAVKAAQTGHLVLSTLHTNSAAETLTRLRNMGVAAFNIASSVSLIIAQRLARRLCEHCREPITVPDQVLREAGASDAEIEQATLYRAQGCDRCTNGYHGRLGIYEVMPVSTVMSRLIMQEVSALELSDQARREGHDSLRRSGLRRVMAGETTLEEINRVTSH</sequence>
<name>A0A420WV80_9GAMM</name>
<dbReference type="PANTHER" id="PTHR30258:SF1">
    <property type="entry name" value="PROTEIN TRANSPORT PROTEIN HOFB HOMOLOG"/>
    <property type="match status" value="1"/>
</dbReference>
<evidence type="ECO:0000313" key="8">
    <source>
        <dbReference type="EMBL" id="RKR02481.1"/>
    </source>
</evidence>
<dbReference type="Proteomes" id="UP000281975">
    <property type="component" value="Unassembled WGS sequence"/>
</dbReference>
<organism evidence="8 9">
    <name type="scientific">Kushneria sinocarnis</name>
    <dbReference type="NCBI Taxonomy" id="595502"/>
    <lineage>
        <taxon>Bacteria</taxon>
        <taxon>Pseudomonadati</taxon>
        <taxon>Pseudomonadota</taxon>
        <taxon>Gammaproteobacteria</taxon>
        <taxon>Oceanospirillales</taxon>
        <taxon>Halomonadaceae</taxon>
        <taxon>Kushneria</taxon>
    </lineage>
</organism>
<evidence type="ECO:0000256" key="6">
    <source>
        <dbReference type="SAM" id="MobiDB-lite"/>
    </source>
</evidence>
<dbReference type="PANTHER" id="PTHR30258">
    <property type="entry name" value="TYPE II SECRETION SYSTEM PROTEIN GSPE-RELATED"/>
    <property type="match status" value="1"/>
</dbReference>
<dbReference type="GO" id="GO:0009297">
    <property type="term" value="P:pilus assembly"/>
    <property type="evidence" value="ECO:0007669"/>
    <property type="project" value="InterPro"/>
</dbReference>
<proteinExistence type="inferred from homology"/>
<dbReference type="Pfam" id="PF05157">
    <property type="entry name" value="MshEN"/>
    <property type="match status" value="1"/>
</dbReference>
<comment type="caution">
    <text evidence="8">The sequence shown here is derived from an EMBL/GenBank/DDBJ whole genome shotgun (WGS) entry which is preliminary data.</text>
</comment>
<dbReference type="CDD" id="cd01129">
    <property type="entry name" value="PulE-GspE-like"/>
    <property type="match status" value="1"/>
</dbReference>
<dbReference type="InterPro" id="IPR001482">
    <property type="entry name" value="T2SS/T4SS_dom"/>
</dbReference>
<dbReference type="InterPro" id="IPR037257">
    <property type="entry name" value="T2SS_E_N_sf"/>
</dbReference>
<dbReference type="SUPFAM" id="SSF160246">
    <property type="entry name" value="EspE N-terminal domain-like"/>
    <property type="match status" value="1"/>
</dbReference>
<dbReference type="Gene3D" id="3.30.300.160">
    <property type="entry name" value="Type II secretion system, protein E, N-terminal domain"/>
    <property type="match status" value="1"/>
</dbReference>
<feature type="region of interest" description="Disordered" evidence="6">
    <location>
        <begin position="1"/>
        <end position="48"/>
    </location>
</feature>
<comment type="similarity">
    <text evidence="2">Belongs to the GSP E family.</text>
</comment>
<evidence type="ECO:0000256" key="2">
    <source>
        <dbReference type="ARBA" id="ARBA00006611"/>
    </source>
</evidence>
<reference evidence="8 9" key="1">
    <citation type="submission" date="2018-10" db="EMBL/GenBank/DDBJ databases">
        <title>Genomic Encyclopedia of Type Strains, Phase IV (KMG-IV): sequencing the most valuable type-strain genomes for metagenomic binning, comparative biology and taxonomic classification.</title>
        <authorList>
            <person name="Goeker M."/>
        </authorList>
    </citation>
    <scope>NUCLEOTIDE SEQUENCE [LARGE SCALE GENOMIC DNA]</scope>
    <source>
        <strain evidence="8 9">DSM 23229</strain>
    </source>
</reference>
<feature type="domain" description="Bacterial type II secretion system protein E" evidence="7">
    <location>
        <begin position="434"/>
        <end position="448"/>
    </location>
</feature>
<dbReference type="AlphaFoldDB" id="A0A420WV80"/>
<dbReference type="Gene3D" id="3.30.450.90">
    <property type="match status" value="1"/>
</dbReference>
<dbReference type="PROSITE" id="PS00662">
    <property type="entry name" value="T2SP_E"/>
    <property type="match status" value="1"/>
</dbReference>
<evidence type="ECO:0000256" key="4">
    <source>
        <dbReference type="ARBA" id="ARBA00022741"/>
    </source>
</evidence>
<keyword evidence="9" id="KW-1185">Reference proteome</keyword>
<dbReference type="Gene3D" id="3.40.50.300">
    <property type="entry name" value="P-loop containing nucleotide triphosphate hydrolases"/>
    <property type="match status" value="1"/>
</dbReference>
<gene>
    <name evidence="8" type="ORF">C7446_2196</name>
</gene>
<dbReference type="InterPro" id="IPR007831">
    <property type="entry name" value="T2SS_GspE_N"/>
</dbReference>
<dbReference type="InterPro" id="IPR013374">
    <property type="entry name" value="ATPase_typ4_pilus-assembl_PilB"/>
</dbReference>
<dbReference type="EMBL" id="RBIN01000006">
    <property type="protein sequence ID" value="RKR02481.1"/>
    <property type="molecule type" value="Genomic_DNA"/>
</dbReference>
<accession>A0A420WV80</accession>
<dbReference type="GO" id="GO:0005737">
    <property type="term" value="C:cytoplasm"/>
    <property type="evidence" value="ECO:0007669"/>
    <property type="project" value="UniProtKB-SubCell"/>
</dbReference>
<keyword evidence="5" id="KW-0067">ATP-binding</keyword>
<evidence type="ECO:0000256" key="5">
    <source>
        <dbReference type="ARBA" id="ARBA00022840"/>
    </source>
</evidence>
<dbReference type="SUPFAM" id="SSF52540">
    <property type="entry name" value="P-loop containing nucleoside triphosphate hydrolases"/>
    <property type="match status" value="1"/>
</dbReference>
<keyword evidence="3" id="KW-0963">Cytoplasm</keyword>
<protein>
    <submittedName>
        <fullName evidence="8">Type IV pilus assembly protein PilB</fullName>
    </submittedName>
</protein>
<dbReference type="InterPro" id="IPR027417">
    <property type="entry name" value="P-loop_NTPase"/>
</dbReference>
<evidence type="ECO:0000256" key="3">
    <source>
        <dbReference type="ARBA" id="ARBA00022490"/>
    </source>
</evidence>